<comment type="caution">
    <text evidence="8">The sequence shown here is derived from an EMBL/GenBank/DDBJ whole genome shotgun (WGS) entry which is preliminary data.</text>
</comment>
<comment type="subunit">
    <text evidence="7">Monomer.</text>
</comment>
<dbReference type="Gene3D" id="3.40.50.300">
    <property type="entry name" value="P-loop containing nucleotide triphosphate hydrolases"/>
    <property type="match status" value="1"/>
</dbReference>
<feature type="binding site" evidence="7">
    <location>
        <position position="37"/>
    </location>
    <ligand>
        <name>substrate</name>
    </ligand>
</feature>
<keyword evidence="1 7" id="KW-0028">Amino-acid biosynthesis</keyword>
<comment type="cofactor">
    <cofactor evidence="7">
        <name>Mg(2+)</name>
        <dbReference type="ChEBI" id="CHEBI:18420"/>
    </cofactor>
    <text evidence="7">Binds 1 Mg(2+) ion per subunit.</text>
</comment>
<feature type="binding site" evidence="7">
    <location>
        <position position="119"/>
    </location>
    <ligand>
        <name>ATP</name>
        <dbReference type="ChEBI" id="CHEBI:30616"/>
    </ligand>
</feature>
<proteinExistence type="inferred from homology"/>
<sequence>MRDKVKNIVLIGMPGCGKTTIGKMAASVLNKKFIDMDEYIENKYKITIPEIFKRGEEYFRNIESLAAVEVSNEYDVVISTGGGVIKNEKNIINLKKNGIVFFIDRPLENIIADVDIKNRPLLKNGTHEIEKIFNERYDSYKSYCDFLVDNTSDYEVVIDNIISIYNKELNIQKDEC</sequence>
<dbReference type="InterPro" id="IPR031322">
    <property type="entry name" value="Shikimate/glucono_kinase"/>
</dbReference>
<evidence type="ECO:0000256" key="2">
    <source>
        <dbReference type="ARBA" id="ARBA00022679"/>
    </source>
</evidence>
<dbReference type="EMBL" id="JAGGLM010000001">
    <property type="protein sequence ID" value="MBP2031354.1"/>
    <property type="molecule type" value="Genomic_DNA"/>
</dbReference>
<feature type="binding site" evidence="7">
    <location>
        <position position="19"/>
    </location>
    <ligand>
        <name>Mg(2+)</name>
        <dbReference type="ChEBI" id="CHEBI:18420"/>
    </ligand>
</feature>
<keyword evidence="3 7" id="KW-0547">Nucleotide-binding</keyword>
<keyword evidence="7" id="KW-0963">Cytoplasm</keyword>
<evidence type="ECO:0000313" key="8">
    <source>
        <dbReference type="EMBL" id="MBP2031354.1"/>
    </source>
</evidence>
<dbReference type="InterPro" id="IPR000623">
    <property type="entry name" value="Shikimate_kinase/TSH1"/>
</dbReference>
<feature type="binding site" evidence="7">
    <location>
        <position position="82"/>
    </location>
    <ligand>
        <name>substrate</name>
    </ligand>
</feature>
<keyword evidence="5 7" id="KW-0067">ATP-binding</keyword>
<dbReference type="PANTHER" id="PTHR21087:SF16">
    <property type="entry name" value="SHIKIMATE KINASE 1, CHLOROPLASTIC"/>
    <property type="match status" value="1"/>
</dbReference>
<dbReference type="Proteomes" id="UP001519307">
    <property type="component" value="Unassembled WGS sequence"/>
</dbReference>
<feature type="binding site" evidence="7">
    <location>
        <position position="60"/>
    </location>
    <ligand>
        <name>substrate</name>
    </ligand>
</feature>
<name>A0ABS4KMU4_9CLOT</name>
<evidence type="ECO:0000256" key="5">
    <source>
        <dbReference type="ARBA" id="ARBA00022840"/>
    </source>
</evidence>
<accession>A0ABS4KMU4</accession>
<comment type="pathway">
    <text evidence="7">Metabolic intermediate biosynthesis; chorismate biosynthesis; chorismate from D-erythrose 4-phosphate and phosphoenolpyruvate: step 5/7.</text>
</comment>
<evidence type="ECO:0000256" key="4">
    <source>
        <dbReference type="ARBA" id="ARBA00022777"/>
    </source>
</evidence>
<evidence type="ECO:0000256" key="3">
    <source>
        <dbReference type="ARBA" id="ARBA00022741"/>
    </source>
</evidence>
<dbReference type="EC" id="2.7.1.71" evidence="7"/>
<dbReference type="CDD" id="cd00464">
    <property type="entry name" value="SK"/>
    <property type="match status" value="1"/>
</dbReference>
<dbReference type="SUPFAM" id="SSF52540">
    <property type="entry name" value="P-loop containing nucleoside triphosphate hydrolases"/>
    <property type="match status" value="1"/>
</dbReference>
<feature type="binding site" evidence="7">
    <location>
        <position position="136"/>
    </location>
    <ligand>
        <name>substrate</name>
    </ligand>
</feature>
<reference evidence="8 9" key="1">
    <citation type="submission" date="2021-03" db="EMBL/GenBank/DDBJ databases">
        <title>Genomic Encyclopedia of Type Strains, Phase IV (KMG-IV): sequencing the most valuable type-strain genomes for metagenomic binning, comparative biology and taxonomic classification.</title>
        <authorList>
            <person name="Goeker M."/>
        </authorList>
    </citation>
    <scope>NUCLEOTIDE SEQUENCE [LARGE SCALE GENOMIC DNA]</scope>
    <source>
        <strain evidence="8 9">DSM 28783</strain>
    </source>
</reference>
<dbReference type="RefSeq" id="WP_209700326.1">
    <property type="nucleotide sequence ID" value="NZ_JAGGLM010000001.1"/>
</dbReference>
<evidence type="ECO:0000256" key="7">
    <source>
        <dbReference type="HAMAP-Rule" id="MF_00109"/>
    </source>
</evidence>
<organism evidence="8 9">
    <name type="scientific">Clostridium algifaecis</name>
    <dbReference type="NCBI Taxonomy" id="1472040"/>
    <lineage>
        <taxon>Bacteria</taxon>
        <taxon>Bacillati</taxon>
        <taxon>Bacillota</taxon>
        <taxon>Clostridia</taxon>
        <taxon>Eubacteriales</taxon>
        <taxon>Clostridiaceae</taxon>
        <taxon>Clostridium</taxon>
    </lineage>
</organism>
<comment type="similarity">
    <text evidence="7">Belongs to the shikimate kinase family.</text>
</comment>
<keyword evidence="7" id="KW-0479">Metal-binding</keyword>
<comment type="catalytic activity">
    <reaction evidence="7">
        <text>shikimate + ATP = 3-phosphoshikimate + ADP + H(+)</text>
        <dbReference type="Rhea" id="RHEA:13121"/>
        <dbReference type="ChEBI" id="CHEBI:15378"/>
        <dbReference type="ChEBI" id="CHEBI:30616"/>
        <dbReference type="ChEBI" id="CHEBI:36208"/>
        <dbReference type="ChEBI" id="CHEBI:145989"/>
        <dbReference type="ChEBI" id="CHEBI:456216"/>
        <dbReference type="EC" id="2.7.1.71"/>
    </reaction>
</comment>
<keyword evidence="2 7" id="KW-0808">Transferase</keyword>
<evidence type="ECO:0000256" key="6">
    <source>
        <dbReference type="ARBA" id="ARBA00023141"/>
    </source>
</evidence>
<gene>
    <name evidence="7" type="primary">aroK</name>
    <name evidence="8" type="ORF">J2Z42_000019</name>
</gene>
<comment type="caution">
    <text evidence="7">Lacks conserved residue(s) required for the propagation of feature annotation.</text>
</comment>
<dbReference type="PANTHER" id="PTHR21087">
    <property type="entry name" value="SHIKIMATE KINASE"/>
    <property type="match status" value="1"/>
</dbReference>
<evidence type="ECO:0000313" key="9">
    <source>
        <dbReference type="Proteomes" id="UP001519307"/>
    </source>
</evidence>
<feature type="binding site" evidence="7">
    <location>
        <begin position="15"/>
        <end position="20"/>
    </location>
    <ligand>
        <name>ATP</name>
        <dbReference type="ChEBI" id="CHEBI:30616"/>
    </ligand>
</feature>
<dbReference type="Pfam" id="PF01202">
    <property type="entry name" value="SKI"/>
    <property type="match status" value="1"/>
</dbReference>
<comment type="subcellular location">
    <subcellularLocation>
        <location evidence="7">Cytoplasm</location>
    </subcellularLocation>
</comment>
<dbReference type="GO" id="GO:0004765">
    <property type="term" value="F:shikimate kinase activity"/>
    <property type="evidence" value="ECO:0007669"/>
    <property type="project" value="UniProtKB-EC"/>
</dbReference>
<dbReference type="HAMAP" id="MF_00109">
    <property type="entry name" value="Shikimate_kinase"/>
    <property type="match status" value="1"/>
</dbReference>
<dbReference type="PRINTS" id="PR01100">
    <property type="entry name" value="SHIKIMTKNASE"/>
</dbReference>
<dbReference type="InterPro" id="IPR027417">
    <property type="entry name" value="P-loop_NTPase"/>
</dbReference>
<evidence type="ECO:0000256" key="1">
    <source>
        <dbReference type="ARBA" id="ARBA00022605"/>
    </source>
</evidence>
<keyword evidence="4 7" id="KW-0418">Kinase</keyword>
<comment type="function">
    <text evidence="7">Catalyzes the specific phosphorylation of the 3-hydroxyl group of shikimic acid using ATP as a cosubstrate.</text>
</comment>
<keyword evidence="9" id="KW-1185">Reference proteome</keyword>
<keyword evidence="6 7" id="KW-0057">Aromatic amino acid biosynthesis</keyword>
<keyword evidence="7" id="KW-0460">Magnesium</keyword>
<protein>
    <recommendedName>
        <fullName evidence="7">Shikimate kinase</fullName>
        <shortName evidence="7">SK</shortName>
        <ecNumber evidence="7">2.7.1.71</ecNumber>
    </recommendedName>
</protein>